<proteinExistence type="inferred from homology"/>
<gene>
    <name evidence="2" type="ORF">K8V47_00765</name>
</gene>
<dbReference type="InterPro" id="IPR003702">
    <property type="entry name" value="ActCoA_hydro_N"/>
</dbReference>
<dbReference type="InterPro" id="IPR038460">
    <property type="entry name" value="AcetylCoA_hyd_C_sf"/>
</dbReference>
<dbReference type="FunFam" id="3.40.1080.20:FF:000001">
    <property type="entry name" value="Acetyl-CoA hydrolase Ach1"/>
    <property type="match status" value="1"/>
</dbReference>
<dbReference type="PANTHER" id="PTHR43609:SF1">
    <property type="entry name" value="ACETYL-COA HYDROLASE"/>
    <property type="match status" value="1"/>
</dbReference>
<dbReference type="Pfam" id="PF02550">
    <property type="entry name" value="AcetylCoA_hydro"/>
    <property type="match status" value="1"/>
</dbReference>
<evidence type="ECO:0000313" key="2">
    <source>
        <dbReference type="EMBL" id="HJE38286.1"/>
    </source>
</evidence>
<dbReference type="InterPro" id="IPR046433">
    <property type="entry name" value="ActCoA_hydro"/>
</dbReference>
<comment type="similarity">
    <text evidence="1">Belongs to the acetyl-CoA hydrolase/transferase family.</text>
</comment>
<dbReference type="Proteomes" id="UP000711407">
    <property type="component" value="Unassembled WGS sequence"/>
</dbReference>
<sequence>MAFPIISATEAAQYIKNGDNIGLSGFTACGTPKAVPEALAEIATKEHAEGREFKVSLFTGASTNDHVDGALSRANAIDKRSPYQSTSDSRKGVNARDISYFDLHLSEMAQKLRYGFYGPMNVGIIEVADIDSNGDAVLGTGVGMSPTVAMMADKIIIERNQEVSPRMRGVHDLAVPQDPPYRREIGIYKASDRIGSPVLHIDPAKIVGIVETNAKDGAKSFTAPDEVSQRIAANVCDLLASDLRAGRIPKEFLPLQSGVGNVANAVLFGLAERDDIPAFEMYTEVVQDAVVGLMESGKCKFASACSMSFSDEMMDHVFANMDFFHDRVVLRPGEISNSPEVVRRLGIIAMNTALEADIFGNVNSTHVTGTKMMNGIGGSGDFTRNSYLSIFSCPSVTKGGAISNIVPMVSHVDHTEHSVDVIITDQGVADLRGKSPIQRAHEIIENCAHPDYRPLLRDYLSRGAKAHTPHCLCNAFSFHEAFIQTGDMRNAKFV</sequence>
<dbReference type="Pfam" id="PF13336">
    <property type="entry name" value="AcetylCoA_hyd_C"/>
    <property type="match status" value="1"/>
</dbReference>
<dbReference type="GO" id="GO:0003986">
    <property type="term" value="F:acetyl-CoA hydrolase activity"/>
    <property type="evidence" value="ECO:0007669"/>
    <property type="project" value="TreeGrafter"/>
</dbReference>
<dbReference type="Gene3D" id="3.30.750.70">
    <property type="entry name" value="4-hydroxybutyrate coenzyme like domains"/>
    <property type="match status" value="1"/>
</dbReference>
<name>A0A4Q0U835_9BACT</name>
<keyword evidence="2" id="KW-0808">Transferase</keyword>
<dbReference type="SUPFAM" id="SSF100950">
    <property type="entry name" value="NagB/RpiA/CoA transferase-like"/>
    <property type="match status" value="2"/>
</dbReference>
<dbReference type="AlphaFoldDB" id="A0A4Q0U835"/>
<dbReference type="GO" id="GO:0006083">
    <property type="term" value="P:acetate metabolic process"/>
    <property type="evidence" value="ECO:0007669"/>
    <property type="project" value="InterPro"/>
</dbReference>
<dbReference type="PANTHER" id="PTHR43609">
    <property type="entry name" value="ACETYL-COA HYDROLASE"/>
    <property type="match status" value="1"/>
</dbReference>
<dbReference type="GO" id="GO:0008775">
    <property type="term" value="F:acetate CoA-transferase activity"/>
    <property type="evidence" value="ECO:0007669"/>
    <property type="project" value="InterPro"/>
</dbReference>
<evidence type="ECO:0000256" key="1">
    <source>
        <dbReference type="ARBA" id="ARBA00009632"/>
    </source>
</evidence>
<reference evidence="2" key="2">
    <citation type="submission" date="2021-09" db="EMBL/GenBank/DDBJ databases">
        <authorList>
            <person name="Gilroy R."/>
        </authorList>
    </citation>
    <scope>NUCLEOTIDE SEQUENCE</scope>
    <source>
        <strain evidence="2">4100</strain>
    </source>
</reference>
<dbReference type="NCBIfam" id="TIGR03458">
    <property type="entry name" value="YgfH_subfam"/>
    <property type="match status" value="1"/>
</dbReference>
<dbReference type="EMBL" id="DYXT01000006">
    <property type="protein sequence ID" value="HJE38286.1"/>
    <property type="molecule type" value="Genomic_DNA"/>
</dbReference>
<protein>
    <submittedName>
        <fullName evidence="2">Succinate CoA transferase</fullName>
    </submittedName>
</protein>
<dbReference type="InterPro" id="IPR017821">
    <property type="entry name" value="Succinate_CoA_transferase"/>
</dbReference>
<dbReference type="InterPro" id="IPR026888">
    <property type="entry name" value="AcetylCoA_hyd_C"/>
</dbReference>
<dbReference type="Gene3D" id="3.40.1080.20">
    <property type="entry name" value="Acetyl-CoA hydrolase/transferase C-terminal domain"/>
    <property type="match status" value="1"/>
</dbReference>
<comment type="caution">
    <text evidence="2">The sequence shown here is derived from an EMBL/GenBank/DDBJ whole genome shotgun (WGS) entry which is preliminary data.</text>
</comment>
<organism evidence="2 3">
    <name type="scientific">Candidatus Amulumruptor caecigallinarius</name>
    <dbReference type="NCBI Taxonomy" id="2109911"/>
    <lineage>
        <taxon>Bacteria</taxon>
        <taxon>Pseudomonadati</taxon>
        <taxon>Bacteroidota</taxon>
        <taxon>Bacteroidia</taxon>
        <taxon>Bacteroidales</taxon>
        <taxon>Muribaculaceae</taxon>
        <taxon>Candidatus Amulumruptor</taxon>
    </lineage>
</organism>
<reference evidence="2" key="1">
    <citation type="journal article" date="2021" name="PeerJ">
        <title>Extensive microbial diversity within the chicken gut microbiome revealed by metagenomics and culture.</title>
        <authorList>
            <person name="Gilroy R."/>
            <person name="Ravi A."/>
            <person name="Getino M."/>
            <person name="Pursley I."/>
            <person name="Horton D.L."/>
            <person name="Alikhan N.F."/>
            <person name="Baker D."/>
            <person name="Gharbi K."/>
            <person name="Hall N."/>
            <person name="Watson M."/>
            <person name="Adriaenssens E.M."/>
            <person name="Foster-Nyarko E."/>
            <person name="Jarju S."/>
            <person name="Secka A."/>
            <person name="Antonio M."/>
            <person name="Oren A."/>
            <person name="Chaudhuri R.R."/>
            <person name="La Ragione R."/>
            <person name="Hildebrand F."/>
            <person name="Pallen M.J."/>
        </authorList>
    </citation>
    <scope>NUCLEOTIDE SEQUENCE</scope>
    <source>
        <strain evidence="2">4100</strain>
    </source>
</reference>
<accession>A0A4Q0U835</accession>
<dbReference type="GO" id="GO:0006084">
    <property type="term" value="P:acetyl-CoA metabolic process"/>
    <property type="evidence" value="ECO:0007669"/>
    <property type="project" value="InterPro"/>
</dbReference>
<dbReference type="Gene3D" id="3.40.1080.10">
    <property type="entry name" value="Glutaconate Coenzyme A-transferase"/>
    <property type="match status" value="1"/>
</dbReference>
<dbReference type="InterPro" id="IPR037171">
    <property type="entry name" value="NagB/RpiA_transferase-like"/>
</dbReference>
<evidence type="ECO:0000313" key="3">
    <source>
        <dbReference type="Proteomes" id="UP000711407"/>
    </source>
</evidence>